<proteinExistence type="inferred from homology"/>
<sequence length="588" mass="66801">MPDPSTQFTLASSFFFFSLVFSTIMIDVTKASCDSGPVKPTTPLVTFLEQVQQTALTTLGKSHFDPKLYVDLSLKSELSSTQNAFHKLPRSANGSASVKDFNEFIKDYFEGAGHDVVLAKPEDFVPEPEGFLPNVKNPEVRAWALEVHSLWKNLSRKVAGGVHKRPEYHTLLPLPEKFIIPGSRFREVYYWDSYWVIRGLLASKMYDTAKSIVTNLIFLIEEYGYVLNGARAYYTNRSQPPLLSAMVSEIYKRTGDLEFARKALPALIKEHEFWNSGIHKVVIQDEQACNHSLSRYYAMWNQPRPESSTLDKELASKILNVSEKQQFYREVASTAETGWDFSTRWMRNHSDFTTLATTSILPVDLNAFILGMERDIAFLSKVTGDRRNSELFLKASEARHKAIKTVFWNETKGQWLDYWLSDIKCNTEHQTWEASNQNQNVFASNFIPLWIESFYSDPSMVEKVTKSLQSSGLLRAAGIATSLTNSGQQWDFPNGWAPIQHMIAEGLARSGSKEAKLVAEDIAVRWIRTNYKAYKKTGVMHEKYDVEKCGEFGGGGEYVPQTGFGWSNGLVLAFLEEFGWPQDRKIDC</sequence>
<evidence type="ECO:0000256" key="2">
    <source>
        <dbReference type="ARBA" id="ARBA00022801"/>
    </source>
</evidence>
<evidence type="ECO:0000256" key="4">
    <source>
        <dbReference type="RuleBase" id="RU361180"/>
    </source>
</evidence>
<dbReference type="EC" id="3.2.1.28" evidence="4"/>
<keyword evidence="5" id="KW-0732">Signal</keyword>
<dbReference type="Gene3D" id="1.50.10.10">
    <property type="match status" value="1"/>
</dbReference>
<organism evidence="6 7">
    <name type="scientific">Rubus argutus</name>
    <name type="common">Southern blackberry</name>
    <dbReference type="NCBI Taxonomy" id="59490"/>
    <lineage>
        <taxon>Eukaryota</taxon>
        <taxon>Viridiplantae</taxon>
        <taxon>Streptophyta</taxon>
        <taxon>Embryophyta</taxon>
        <taxon>Tracheophyta</taxon>
        <taxon>Spermatophyta</taxon>
        <taxon>Magnoliopsida</taxon>
        <taxon>eudicotyledons</taxon>
        <taxon>Gunneridae</taxon>
        <taxon>Pentapetalae</taxon>
        <taxon>rosids</taxon>
        <taxon>fabids</taxon>
        <taxon>Rosales</taxon>
        <taxon>Rosaceae</taxon>
        <taxon>Rosoideae</taxon>
        <taxon>Rosoideae incertae sedis</taxon>
        <taxon>Rubus</taxon>
    </lineage>
</organism>
<dbReference type="GO" id="GO:0005993">
    <property type="term" value="P:trehalose catabolic process"/>
    <property type="evidence" value="ECO:0007669"/>
    <property type="project" value="TreeGrafter"/>
</dbReference>
<name>A0AAW1WRS9_RUBAR</name>
<dbReference type="PANTHER" id="PTHR23403">
    <property type="entry name" value="TREHALASE"/>
    <property type="match status" value="1"/>
</dbReference>
<evidence type="ECO:0000256" key="5">
    <source>
        <dbReference type="SAM" id="SignalP"/>
    </source>
</evidence>
<dbReference type="InterPro" id="IPR008928">
    <property type="entry name" value="6-hairpin_glycosidase_sf"/>
</dbReference>
<comment type="caution">
    <text evidence="6">The sequence shown here is derived from an EMBL/GenBank/DDBJ whole genome shotgun (WGS) entry which is preliminary data.</text>
</comment>
<dbReference type="Pfam" id="PF01204">
    <property type="entry name" value="Trehalase"/>
    <property type="match status" value="1"/>
</dbReference>
<dbReference type="InterPro" id="IPR018232">
    <property type="entry name" value="Glyco_hydro_37_CS"/>
</dbReference>
<dbReference type="Proteomes" id="UP001457282">
    <property type="component" value="Unassembled WGS sequence"/>
</dbReference>
<accession>A0AAW1WRS9</accession>
<comment type="similarity">
    <text evidence="1 4">Belongs to the glycosyl hydrolase 37 family.</text>
</comment>
<feature type="signal peptide" evidence="5">
    <location>
        <begin position="1"/>
        <end position="31"/>
    </location>
</feature>
<dbReference type="PRINTS" id="PR00744">
    <property type="entry name" value="GLHYDRLASE37"/>
</dbReference>
<evidence type="ECO:0000256" key="3">
    <source>
        <dbReference type="ARBA" id="ARBA00023295"/>
    </source>
</evidence>
<evidence type="ECO:0000256" key="1">
    <source>
        <dbReference type="ARBA" id="ARBA00005615"/>
    </source>
</evidence>
<protein>
    <recommendedName>
        <fullName evidence="4">Trehalase</fullName>
        <ecNumber evidence="4">3.2.1.28</ecNumber>
    </recommendedName>
    <alternativeName>
        <fullName evidence="4">Alpha-trehalose glucohydrolase</fullName>
    </alternativeName>
</protein>
<dbReference type="EMBL" id="JBEDUW010000005">
    <property type="protein sequence ID" value="KAK9926369.1"/>
    <property type="molecule type" value="Genomic_DNA"/>
</dbReference>
<dbReference type="InterPro" id="IPR001661">
    <property type="entry name" value="Glyco_hydro_37"/>
</dbReference>
<evidence type="ECO:0000313" key="7">
    <source>
        <dbReference type="Proteomes" id="UP001457282"/>
    </source>
</evidence>
<dbReference type="PROSITE" id="PS00928">
    <property type="entry name" value="TREHALASE_2"/>
    <property type="match status" value="1"/>
</dbReference>
<evidence type="ECO:0000313" key="6">
    <source>
        <dbReference type="EMBL" id="KAK9926369.1"/>
    </source>
</evidence>
<keyword evidence="7" id="KW-1185">Reference proteome</keyword>
<dbReference type="SUPFAM" id="SSF48208">
    <property type="entry name" value="Six-hairpin glycosidases"/>
    <property type="match status" value="1"/>
</dbReference>
<keyword evidence="3 4" id="KW-0326">Glycosidase</keyword>
<dbReference type="PANTHER" id="PTHR23403:SF1">
    <property type="entry name" value="TREHALASE"/>
    <property type="match status" value="1"/>
</dbReference>
<dbReference type="AlphaFoldDB" id="A0AAW1WRS9"/>
<gene>
    <name evidence="6" type="ORF">M0R45_023603</name>
</gene>
<feature type="chain" id="PRO_5043407865" description="Trehalase" evidence="5">
    <location>
        <begin position="32"/>
        <end position="588"/>
    </location>
</feature>
<dbReference type="InterPro" id="IPR012341">
    <property type="entry name" value="6hp_glycosidase-like_sf"/>
</dbReference>
<dbReference type="GO" id="GO:0004555">
    <property type="term" value="F:alpha,alpha-trehalase activity"/>
    <property type="evidence" value="ECO:0007669"/>
    <property type="project" value="UniProtKB-EC"/>
</dbReference>
<comment type="catalytic activity">
    <reaction evidence="4">
        <text>alpha,alpha-trehalose + H2O = alpha-D-glucose + beta-D-glucose</text>
        <dbReference type="Rhea" id="RHEA:32675"/>
        <dbReference type="ChEBI" id="CHEBI:15377"/>
        <dbReference type="ChEBI" id="CHEBI:15903"/>
        <dbReference type="ChEBI" id="CHEBI:16551"/>
        <dbReference type="ChEBI" id="CHEBI:17925"/>
        <dbReference type="EC" id="3.2.1.28"/>
    </reaction>
</comment>
<keyword evidence="2 4" id="KW-0378">Hydrolase</keyword>
<reference evidence="6 7" key="1">
    <citation type="journal article" date="2023" name="G3 (Bethesda)">
        <title>A chromosome-length genome assembly and annotation of blackberry (Rubus argutus, cv. 'Hillquist').</title>
        <authorList>
            <person name="Bruna T."/>
            <person name="Aryal R."/>
            <person name="Dudchenko O."/>
            <person name="Sargent D.J."/>
            <person name="Mead D."/>
            <person name="Buti M."/>
            <person name="Cavallini A."/>
            <person name="Hytonen T."/>
            <person name="Andres J."/>
            <person name="Pham M."/>
            <person name="Weisz D."/>
            <person name="Mascagni F."/>
            <person name="Usai G."/>
            <person name="Natali L."/>
            <person name="Bassil N."/>
            <person name="Fernandez G.E."/>
            <person name="Lomsadze A."/>
            <person name="Armour M."/>
            <person name="Olukolu B."/>
            <person name="Poorten T."/>
            <person name="Britton C."/>
            <person name="Davik J."/>
            <person name="Ashrafi H."/>
            <person name="Aiden E.L."/>
            <person name="Borodovsky M."/>
            <person name="Worthington M."/>
        </authorList>
    </citation>
    <scope>NUCLEOTIDE SEQUENCE [LARGE SCALE GENOMIC DNA]</scope>
    <source>
        <strain evidence="6">PI 553951</strain>
    </source>
</reference>